<evidence type="ECO:0000313" key="1">
    <source>
        <dbReference type="EMBL" id="EXI82121.1"/>
    </source>
</evidence>
<comment type="caution">
    <text evidence="1">The sequence shown here is derived from an EMBL/GenBank/DDBJ whole genome shotgun (WGS) entry which is preliminary data.</text>
</comment>
<name>A0A011P3D2_9PROT</name>
<organism evidence="1 2">
    <name type="scientific">Candidatus Accumulibacter appositus</name>
    <dbReference type="NCBI Taxonomy" id="1454003"/>
    <lineage>
        <taxon>Bacteria</taxon>
        <taxon>Pseudomonadati</taxon>
        <taxon>Pseudomonadota</taxon>
        <taxon>Betaproteobacteria</taxon>
        <taxon>Candidatus Accumulibacter</taxon>
    </lineage>
</organism>
<dbReference type="PATRIC" id="fig|1454003.3.peg.828"/>
<protein>
    <submittedName>
        <fullName evidence="1">Uncharacterized protein</fullName>
    </submittedName>
</protein>
<dbReference type="Proteomes" id="UP000021816">
    <property type="component" value="Unassembled WGS sequence"/>
</dbReference>
<proteinExistence type="predicted"/>
<gene>
    <name evidence="1" type="ORF">AW10_00807</name>
</gene>
<dbReference type="EMBL" id="JEMX01000013">
    <property type="protein sequence ID" value="EXI82121.1"/>
    <property type="molecule type" value="Genomic_DNA"/>
</dbReference>
<sequence length="125" mass="13736">MAKKQFEAILPAEAGWVVIYVDTSAKDDIKKWSITERLNVIGFGVRPDDNYPVPITAIGPTTLCNMDDGGDKANDCYTGFFLQAPNGWITGAVPETRWPDLDAFVNQAAHVYIGMGRMEPSELVV</sequence>
<evidence type="ECO:0000313" key="2">
    <source>
        <dbReference type="Proteomes" id="UP000021816"/>
    </source>
</evidence>
<dbReference type="AlphaFoldDB" id="A0A011P3D2"/>
<accession>A0A011P3D2</accession>
<reference evidence="1 2" key="1">
    <citation type="submission" date="2014-02" db="EMBL/GenBank/DDBJ databases">
        <title>Expanding our view of genomic diversity in Candidatus Accumulibacter clades.</title>
        <authorList>
            <person name="Skennerton C.T."/>
            <person name="Barr J.J."/>
            <person name="Slater F.R."/>
            <person name="Bond P.L."/>
            <person name="Tyson G.W."/>
        </authorList>
    </citation>
    <scope>NUCLEOTIDE SEQUENCE [LARGE SCALE GENOMIC DNA]</scope>
    <source>
        <strain evidence="2">BA-92</strain>
    </source>
</reference>